<reference evidence="6" key="1">
    <citation type="submission" date="2022-12" db="EMBL/GenBank/DDBJ databases">
        <title>Acinetobacter lactucae: Emerging opportunistic pathogenic species of genus Acinetobacter isolated from immunocompromised patients in clinical settings of India.</title>
        <authorList>
            <person name="Amar A.K."/>
            <person name="Sawant A.R."/>
            <person name="Meera M."/>
            <person name="Tomar A."/>
            <person name="Sistla S."/>
            <person name="Prashanth K."/>
        </authorList>
    </citation>
    <scope>NUCLEOTIDE SEQUENCE</scope>
    <source>
        <strain evidence="6">PKAL1828C</strain>
    </source>
</reference>
<dbReference type="Proteomes" id="UP001150055">
    <property type="component" value="Unassembled WGS sequence"/>
</dbReference>
<evidence type="ECO:0000256" key="3">
    <source>
        <dbReference type="ARBA" id="ARBA00023163"/>
    </source>
</evidence>
<dbReference type="InterPro" id="IPR036388">
    <property type="entry name" value="WH-like_DNA-bd_sf"/>
</dbReference>
<dbReference type="GO" id="GO:0003700">
    <property type="term" value="F:DNA-binding transcription factor activity"/>
    <property type="evidence" value="ECO:0007669"/>
    <property type="project" value="TreeGrafter"/>
</dbReference>
<keyword evidence="3" id="KW-0804">Transcription</keyword>
<dbReference type="InterPro" id="IPR036390">
    <property type="entry name" value="WH_DNA-bd_sf"/>
</dbReference>
<dbReference type="EMBL" id="JALNTG010000059">
    <property type="protein sequence ID" value="MDD9321378.1"/>
    <property type="molecule type" value="Genomic_DNA"/>
</dbReference>
<organism evidence="6 7">
    <name type="scientific">Acinetobacter lactucae</name>
    <dbReference type="NCBI Taxonomy" id="1785128"/>
    <lineage>
        <taxon>Bacteria</taxon>
        <taxon>Pseudomonadati</taxon>
        <taxon>Pseudomonadota</taxon>
        <taxon>Gammaproteobacteria</taxon>
        <taxon>Moraxellales</taxon>
        <taxon>Moraxellaceae</taxon>
        <taxon>Acinetobacter</taxon>
        <taxon>Acinetobacter calcoaceticus/baumannii complex</taxon>
    </lineage>
</organism>
<dbReference type="Pfam" id="PF09339">
    <property type="entry name" value="HTH_IclR"/>
    <property type="match status" value="1"/>
</dbReference>
<dbReference type="PANTHER" id="PTHR30136:SF35">
    <property type="entry name" value="HTH-TYPE TRANSCRIPTIONAL REGULATOR RV1719"/>
    <property type="match status" value="1"/>
</dbReference>
<dbReference type="SUPFAM" id="SSF55781">
    <property type="entry name" value="GAF domain-like"/>
    <property type="match status" value="1"/>
</dbReference>
<accession>A0AB35K8F3</accession>
<dbReference type="AlphaFoldDB" id="A0AB35K8F3"/>
<comment type="caution">
    <text evidence="6">The sequence shown here is derived from an EMBL/GenBank/DDBJ whole genome shotgun (WGS) entry which is preliminary data.</text>
</comment>
<keyword evidence="2" id="KW-0238">DNA-binding</keyword>
<dbReference type="RefSeq" id="WP_274568898.1">
    <property type="nucleotide sequence ID" value="NZ_JALNTF010000012.1"/>
</dbReference>
<dbReference type="PROSITE" id="PS51078">
    <property type="entry name" value="ICLR_ED"/>
    <property type="match status" value="1"/>
</dbReference>
<dbReference type="PROSITE" id="PS51077">
    <property type="entry name" value="HTH_ICLR"/>
    <property type="match status" value="1"/>
</dbReference>
<evidence type="ECO:0000256" key="2">
    <source>
        <dbReference type="ARBA" id="ARBA00023125"/>
    </source>
</evidence>
<dbReference type="PANTHER" id="PTHR30136">
    <property type="entry name" value="HELIX-TURN-HELIX TRANSCRIPTIONAL REGULATOR, ICLR FAMILY"/>
    <property type="match status" value="1"/>
</dbReference>
<dbReference type="InterPro" id="IPR005471">
    <property type="entry name" value="Tscrpt_reg_IclR_N"/>
</dbReference>
<feature type="domain" description="HTH iclR-type" evidence="4">
    <location>
        <begin position="6"/>
        <end position="67"/>
    </location>
</feature>
<evidence type="ECO:0000313" key="7">
    <source>
        <dbReference type="Proteomes" id="UP001150055"/>
    </source>
</evidence>
<feature type="domain" description="IclR-ED" evidence="5">
    <location>
        <begin position="68"/>
        <end position="256"/>
    </location>
</feature>
<dbReference type="GO" id="GO:0003677">
    <property type="term" value="F:DNA binding"/>
    <property type="evidence" value="ECO:0007669"/>
    <property type="project" value="UniProtKB-KW"/>
</dbReference>
<protein>
    <submittedName>
        <fullName evidence="6">IclR family transcriptional regulator C-terminal domain-containing protein</fullName>
    </submittedName>
</protein>
<name>A0AB35K8F3_9GAMM</name>
<evidence type="ECO:0000256" key="1">
    <source>
        <dbReference type="ARBA" id="ARBA00023015"/>
    </source>
</evidence>
<evidence type="ECO:0000313" key="6">
    <source>
        <dbReference type="EMBL" id="MDD9321378.1"/>
    </source>
</evidence>
<dbReference type="SUPFAM" id="SSF46785">
    <property type="entry name" value="Winged helix' DNA-binding domain"/>
    <property type="match status" value="1"/>
</dbReference>
<gene>
    <name evidence="6" type="ORF">M0O54_14890</name>
</gene>
<dbReference type="InterPro" id="IPR029016">
    <property type="entry name" value="GAF-like_dom_sf"/>
</dbReference>
<keyword evidence="1" id="KW-0805">Transcription regulation</keyword>
<dbReference type="Gene3D" id="1.10.10.10">
    <property type="entry name" value="Winged helix-like DNA-binding domain superfamily/Winged helix DNA-binding domain"/>
    <property type="match status" value="1"/>
</dbReference>
<dbReference type="GO" id="GO:0045892">
    <property type="term" value="P:negative regulation of DNA-templated transcription"/>
    <property type="evidence" value="ECO:0007669"/>
    <property type="project" value="TreeGrafter"/>
</dbReference>
<evidence type="ECO:0000259" key="4">
    <source>
        <dbReference type="PROSITE" id="PS51077"/>
    </source>
</evidence>
<dbReference type="InterPro" id="IPR014757">
    <property type="entry name" value="Tscrpt_reg_IclR_C"/>
</dbReference>
<dbReference type="Pfam" id="PF01614">
    <property type="entry name" value="IclR_C"/>
    <property type="match status" value="1"/>
</dbReference>
<sequence length="256" mass="28644">MGSETAILTNKIAHILLSLSSSKKGMRLKDLVLETGIAHASTHRILNDLIKIGFVQQLDNKIYQLGPEIFTLGLSAPVPISDLNTLEEFAQELADDCGDLVCIGLKQFNGVRYVAVCQGKNPIFPYSIHKGDLKPFTATYSGIALLAYLKEEEQRYWIQKPKLDAPIEWVSENHLHLKKSIPDFIDKMKKDKYIYAQNLVYPDISGITTIIPSQNGGVPYMTLSISASTERLQPEYAKKLIPKIMSTASKMSRLIY</sequence>
<dbReference type="InterPro" id="IPR050707">
    <property type="entry name" value="HTH_MetabolicPath_Reg"/>
</dbReference>
<evidence type="ECO:0000259" key="5">
    <source>
        <dbReference type="PROSITE" id="PS51078"/>
    </source>
</evidence>
<dbReference type="Gene3D" id="3.30.450.40">
    <property type="match status" value="1"/>
</dbReference>
<proteinExistence type="predicted"/>